<organism evidence="1 2">
    <name type="scientific">Novosphingobium silvae</name>
    <dbReference type="NCBI Taxonomy" id="2692619"/>
    <lineage>
        <taxon>Bacteria</taxon>
        <taxon>Pseudomonadati</taxon>
        <taxon>Pseudomonadota</taxon>
        <taxon>Alphaproteobacteria</taxon>
        <taxon>Sphingomonadales</taxon>
        <taxon>Sphingomonadaceae</taxon>
        <taxon>Novosphingobium</taxon>
    </lineage>
</organism>
<dbReference type="EMBL" id="WVTD01000003">
    <property type="protein sequence ID" value="MYL97235.1"/>
    <property type="molecule type" value="Genomic_DNA"/>
</dbReference>
<evidence type="ECO:0000313" key="1">
    <source>
        <dbReference type="EMBL" id="MYL97235.1"/>
    </source>
</evidence>
<sequence length="49" mass="5383">MSEDAIITITLVAQGRMDDPNAHLTTLFTGAARTWHDIRTVGDTKVTLQ</sequence>
<keyword evidence="2" id="KW-1185">Reference proteome</keyword>
<gene>
    <name evidence="1" type="ORF">GR702_05545</name>
</gene>
<accession>A0A7X4GF36</accession>
<evidence type="ECO:0000313" key="2">
    <source>
        <dbReference type="Proteomes" id="UP000465810"/>
    </source>
</evidence>
<comment type="caution">
    <text evidence="1">The sequence shown here is derived from an EMBL/GenBank/DDBJ whole genome shotgun (WGS) entry which is preliminary data.</text>
</comment>
<name>A0A7X4GF36_9SPHN</name>
<dbReference type="RefSeq" id="WP_160984974.1">
    <property type="nucleotide sequence ID" value="NZ_WVTD01000003.1"/>
</dbReference>
<reference evidence="1 2" key="1">
    <citation type="submission" date="2019-12" db="EMBL/GenBank/DDBJ databases">
        <authorList>
            <person name="Feng G."/>
            <person name="Zhu H."/>
        </authorList>
    </citation>
    <scope>NUCLEOTIDE SEQUENCE [LARGE SCALE GENOMIC DNA]</scope>
    <source>
        <strain evidence="1 2">FGD1</strain>
    </source>
</reference>
<protein>
    <submittedName>
        <fullName evidence="1">Uncharacterized protein</fullName>
    </submittedName>
</protein>
<dbReference type="AlphaFoldDB" id="A0A7X4GF36"/>
<dbReference type="Proteomes" id="UP000465810">
    <property type="component" value="Unassembled WGS sequence"/>
</dbReference>
<proteinExistence type="predicted"/>